<accession>A0A840YZF2</accession>
<dbReference type="PANTHER" id="PTHR35093:SF3">
    <property type="entry name" value="LONG-CHAIN FATTY ACID TRANSPORT PROTEIN"/>
    <property type="match status" value="1"/>
</dbReference>
<comment type="similarity">
    <text evidence="2">Belongs to the OmpP1/FadL family.</text>
</comment>
<evidence type="ECO:0000256" key="4">
    <source>
        <dbReference type="ARBA" id="ARBA00022692"/>
    </source>
</evidence>
<dbReference type="EMBL" id="JACIJI010000002">
    <property type="protein sequence ID" value="MBB5718985.1"/>
    <property type="molecule type" value="Genomic_DNA"/>
</dbReference>
<evidence type="ECO:0000256" key="1">
    <source>
        <dbReference type="ARBA" id="ARBA00004571"/>
    </source>
</evidence>
<reference evidence="9 10" key="1">
    <citation type="submission" date="2020-08" db="EMBL/GenBank/DDBJ databases">
        <title>Genomic Encyclopedia of Type Strains, Phase IV (KMG-IV): sequencing the most valuable type-strain genomes for metagenomic binning, comparative biology and taxonomic classification.</title>
        <authorList>
            <person name="Goeker M."/>
        </authorList>
    </citation>
    <scope>NUCLEOTIDE SEQUENCE [LARGE SCALE GENOMIC DNA]</scope>
    <source>
        <strain evidence="9 10">DSM 27203</strain>
    </source>
</reference>
<evidence type="ECO:0000256" key="6">
    <source>
        <dbReference type="ARBA" id="ARBA00023136"/>
    </source>
</evidence>
<evidence type="ECO:0000256" key="8">
    <source>
        <dbReference type="SAM" id="SignalP"/>
    </source>
</evidence>
<keyword evidence="5 8" id="KW-0732">Signal</keyword>
<comment type="caution">
    <text evidence="9">The sequence shown here is derived from an EMBL/GenBank/DDBJ whole genome shotgun (WGS) entry which is preliminary data.</text>
</comment>
<protein>
    <submittedName>
        <fullName evidence="9">Long-chain fatty acid transport protein</fullName>
    </submittedName>
</protein>
<dbReference type="Proteomes" id="UP000554342">
    <property type="component" value="Unassembled WGS sequence"/>
</dbReference>
<evidence type="ECO:0000256" key="3">
    <source>
        <dbReference type="ARBA" id="ARBA00022452"/>
    </source>
</evidence>
<dbReference type="PANTHER" id="PTHR35093">
    <property type="entry name" value="OUTER MEMBRANE PROTEIN NMB0088-RELATED"/>
    <property type="match status" value="1"/>
</dbReference>
<proteinExistence type="inferred from homology"/>
<keyword evidence="3" id="KW-1134">Transmembrane beta strand</keyword>
<feature type="signal peptide" evidence="8">
    <location>
        <begin position="1"/>
        <end position="23"/>
    </location>
</feature>
<keyword evidence="10" id="KW-1185">Reference proteome</keyword>
<evidence type="ECO:0000313" key="9">
    <source>
        <dbReference type="EMBL" id="MBB5718985.1"/>
    </source>
</evidence>
<evidence type="ECO:0000313" key="10">
    <source>
        <dbReference type="Proteomes" id="UP000554342"/>
    </source>
</evidence>
<evidence type="ECO:0000256" key="2">
    <source>
        <dbReference type="ARBA" id="ARBA00008163"/>
    </source>
</evidence>
<dbReference type="InterPro" id="IPR005017">
    <property type="entry name" value="OMPP1/FadL/TodX"/>
</dbReference>
<evidence type="ECO:0000256" key="7">
    <source>
        <dbReference type="ARBA" id="ARBA00023237"/>
    </source>
</evidence>
<keyword evidence="4" id="KW-0812">Transmembrane</keyword>
<dbReference type="GO" id="GO:0015483">
    <property type="term" value="F:long-chain fatty acid transporting porin activity"/>
    <property type="evidence" value="ECO:0007669"/>
    <property type="project" value="TreeGrafter"/>
</dbReference>
<name>A0A840YZF2_9SPHN</name>
<keyword evidence="7" id="KW-0998">Cell outer membrane</keyword>
<keyword evidence="6" id="KW-0472">Membrane</keyword>
<gene>
    <name evidence="9" type="ORF">FHR23_001908</name>
</gene>
<dbReference type="RefSeq" id="WP_184003176.1">
    <property type="nucleotide sequence ID" value="NZ_BAABIF010000013.1"/>
</dbReference>
<dbReference type="Gene3D" id="2.40.160.60">
    <property type="entry name" value="Outer membrane protein transport protein (OMPP1/FadL/TodX)"/>
    <property type="match status" value="1"/>
</dbReference>
<dbReference type="AlphaFoldDB" id="A0A840YZF2"/>
<evidence type="ECO:0000256" key="5">
    <source>
        <dbReference type="ARBA" id="ARBA00022729"/>
    </source>
</evidence>
<dbReference type="Pfam" id="PF03349">
    <property type="entry name" value="Toluene_X"/>
    <property type="match status" value="1"/>
</dbReference>
<dbReference type="SUPFAM" id="SSF56935">
    <property type="entry name" value="Porins"/>
    <property type="match status" value="1"/>
</dbReference>
<sequence length="433" mass="45683">MSRKFAYALAASTLAIAAVPAHASSFNLHDQSAKGEGRAFAGGAAAADDPSTVYFNPAGMTELGKAAISVNSQFIFVHSSQQNENTTLQYPGVPVAVPVQGDNGGQPFAQPVVVPTGFAVGRVGDSPVWLGLGITVPFGFKATYDSNFFGRYDSLNSDLKAIDVQPSIAVKLNDHFSIGGGIDIQQINVTLDSALPNLVPGAPDGLAHVKGNDLSVGWNLGATATFGAVRLGAHYRSGIKHHLGGAYDISGLLGPLAGANGSYYATAPLDLPGIATVSAMYGVGKPFRLMLTGKYYNWSTFKDIAINPIGAAPTVSPQNYRDTFSVAAGAEYDLSNKLTLRTGTMYDETPTVDAYRTTRVPDGNRIWASAGMTYNLSKKFSFNLSYAHIFVGKEPLDRTDVLYQGTPAQTISTVRSTNTGNADIIATSLTWHI</sequence>
<organism evidence="9 10">
    <name type="scientific">Stakelama sediminis</name>
    <dbReference type="NCBI Taxonomy" id="463200"/>
    <lineage>
        <taxon>Bacteria</taxon>
        <taxon>Pseudomonadati</taxon>
        <taxon>Pseudomonadota</taxon>
        <taxon>Alphaproteobacteria</taxon>
        <taxon>Sphingomonadales</taxon>
        <taxon>Sphingomonadaceae</taxon>
        <taxon>Stakelama</taxon>
    </lineage>
</organism>
<comment type="subcellular location">
    <subcellularLocation>
        <location evidence="1">Cell outer membrane</location>
        <topology evidence="1">Multi-pass membrane protein</topology>
    </subcellularLocation>
</comment>
<feature type="chain" id="PRO_5032871817" evidence="8">
    <location>
        <begin position="24"/>
        <end position="433"/>
    </location>
</feature>
<dbReference type="GO" id="GO:0009279">
    <property type="term" value="C:cell outer membrane"/>
    <property type="evidence" value="ECO:0007669"/>
    <property type="project" value="UniProtKB-SubCell"/>
</dbReference>